<protein>
    <submittedName>
        <fullName evidence="1">Uncharacterized protein</fullName>
    </submittedName>
</protein>
<dbReference type="AlphaFoldDB" id="A0A645JL65"/>
<comment type="caution">
    <text evidence="1">The sequence shown here is derived from an EMBL/GenBank/DDBJ whole genome shotgun (WGS) entry which is preliminary data.</text>
</comment>
<name>A0A645JL65_9ZZZZ</name>
<sequence length="45" mass="4874">MGASALPIGGFTRGHEYFVDIVVRKLCECSVVELKVVGDQLGHIE</sequence>
<organism evidence="1">
    <name type="scientific">bioreactor metagenome</name>
    <dbReference type="NCBI Taxonomy" id="1076179"/>
    <lineage>
        <taxon>unclassified sequences</taxon>
        <taxon>metagenomes</taxon>
        <taxon>ecological metagenomes</taxon>
    </lineage>
</organism>
<dbReference type="EMBL" id="VSSQ01142930">
    <property type="protein sequence ID" value="MPN63459.1"/>
    <property type="molecule type" value="Genomic_DNA"/>
</dbReference>
<proteinExistence type="predicted"/>
<reference evidence="1" key="1">
    <citation type="submission" date="2019-08" db="EMBL/GenBank/DDBJ databases">
        <authorList>
            <person name="Kucharzyk K."/>
            <person name="Murdoch R.W."/>
            <person name="Higgins S."/>
            <person name="Loffler F."/>
        </authorList>
    </citation>
    <scope>NUCLEOTIDE SEQUENCE</scope>
</reference>
<gene>
    <name evidence="1" type="ORF">SDC9_211218</name>
</gene>
<accession>A0A645JL65</accession>
<evidence type="ECO:0000313" key="1">
    <source>
        <dbReference type="EMBL" id="MPN63459.1"/>
    </source>
</evidence>